<keyword evidence="2" id="KW-0229">DNA integration</keyword>
<dbReference type="GO" id="GO:0015074">
    <property type="term" value="P:DNA integration"/>
    <property type="evidence" value="ECO:0007669"/>
    <property type="project" value="UniProtKB-KW"/>
</dbReference>
<accession>A0A9E2NVM9</accession>
<dbReference type="InterPro" id="IPR011010">
    <property type="entry name" value="DNA_brk_join_enz"/>
</dbReference>
<organism evidence="6 7">
    <name type="scientific">Candidatus Limosilactobacillus merdavium</name>
    <dbReference type="NCBI Taxonomy" id="2838651"/>
    <lineage>
        <taxon>Bacteria</taxon>
        <taxon>Bacillati</taxon>
        <taxon>Bacillota</taxon>
        <taxon>Bacilli</taxon>
        <taxon>Lactobacillales</taxon>
        <taxon>Lactobacillaceae</taxon>
        <taxon>Limosilactobacillus</taxon>
    </lineage>
</organism>
<reference evidence="6" key="1">
    <citation type="journal article" date="2021" name="PeerJ">
        <title>Extensive microbial diversity within the chicken gut microbiome revealed by metagenomics and culture.</title>
        <authorList>
            <person name="Gilroy R."/>
            <person name="Ravi A."/>
            <person name="Getino M."/>
            <person name="Pursley I."/>
            <person name="Horton D.L."/>
            <person name="Alikhan N.F."/>
            <person name="Baker D."/>
            <person name="Gharbi K."/>
            <person name="Hall N."/>
            <person name="Watson M."/>
            <person name="Adriaenssens E.M."/>
            <person name="Foster-Nyarko E."/>
            <person name="Jarju S."/>
            <person name="Secka A."/>
            <person name="Antonio M."/>
            <person name="Oren A."/>
            <person name="Chaudhuri R.R."/>
            <person name="La Ragione R."/>
            <person name="Hildebrand F."/>
            <person name="Pallen M.J."/>
        </authorList>
    </citation>
    <scope>NUCLEOTIDE SEQUENCE</scope>
    <source>
        <strain evidence="6">876</strain>
    </source>
</reference>
<dbReference type="Gene3D" id="1.10.443.10">
    <property type="entry name" value="Intergrase catalytic core"/>
    <property type="match status" value="1"/>
</dbReference>
<dbReference type="Pfam" id="PF14659">
    <property type="entry name" value="Phage_int_SAM_3"/>
    <property type="match status" value="1"/>
</dbReference>
<sequence length="367" mass="42715">MGYIGTTVKKTNNGYYGYVNYRDGNGNRKQRKAKGRFKLKRDAKEAATKLKLELEESNIDFIDISFTNYYRKWFELYKANKVKSHSGKYQYELIGNYVEKYFKQKKLKDIRRSDYQGFINWYGKNHSYESVRKLKGACHTCIDYAVDDGIINKNFTNNVEISYDASRTRKVEYLNNSELQKLKKFTVDKLDQHYTSRYMILTAIYTGMRKGEIQALTWNDIDFLHSTISISKSWDEKGKAFKPTKTSSSNRVIKVNRELLEYLGDLRANGSTMVFRNMFGTIPTSNALNKCLHEVMKEAGIPKQEFHFHSLRHVHVAYLIGQGIDIYAISKRLGHANVNITLKVYAYLIDEFKTKNDNAIVEKLGNI</sequence>
<dbReference type="EMBL" id="JAHLFK010000061">
    <property type="protein sequence ID" value="MBU3830420.1"/>
    <property type="molecule type" value="Genomic_DNA"/>
</dbReference>
<evidence type="ECO:0000313" key="6">
    <source>
        <dbReference type="EMBL" id="MBU3830420.1"/>
    </source>
</evidence>
<dbReference type="GO" id="GO:0006310">
    <property type="term" value="P:DNA recombination"/>
    <property type="evidence" value="ECO:0007669"/>
    <property type="project" value="UniProtKB-KW"/>
</dbReference>
<proteinExistence type="inferred from homology"/>
<keyword evidence="3" id="KW-0238">DNA-binding</keyword>
<dbReference type="SUPFAM" id="SSF56349">
    <property type="entry name" value="DNA breaking-rejoining enzymes"/>
    <property type="match status" value="1"/>
</dbReference>
<dbReference type="AlphaFoldDB" id="A0A9E2NVM9"/>
<dbReference type="Pfam" id="PF14657">
    <property type="entry name" value="Arm-DNA-bind_4"/>
    <property type="match status" value="1"/>
</dbReference>
<comment type="caution">
    <text evidence="6">The sequence shown here is derived from an EMBL/GenBank/DDBJ whole genome shotgun (WGS) entry which is preliminary data.</text>
</comment>
<evidence type="ECO:0000256" key="1">
    <source>
        <dbReference type="ARBA" id="ARBA00008857"/>
    </source>
</evidence>
<dbReference type="InterPro" id="IPR013762">
    <property type="entry name" value="Integrase-like_cat_sf"/>
</dbReference>
<dbReference type="InterPro" id="IPR010998">
    <property type="entry name" value="Integrase_recombinase_N"/>
</dbReference>
<feature type="domain" description="Tyr recombinase" evidence="5">
    <location>
        <begin position="169"/>
        <end position="358"/>
    </location>
</feature>
<name>A0A9E2NVM9_9LACO</name>
<dbReference type="PROSITE" id="PS51898">
    <property type="entry name" value="TYR_RECOMBINASE"/>
    <property type="match status" value="1"/>
</dbReference>
<evidence type="ECO:0000259" key="5">
    <source>
        <dbReference type="PROSITE" id="PS51898"/>
    </source>
</evidence>
<dbReference type="CDD" id="cd01189">
    <property type="entry name" value="INT_ICEBs1_C_like"/>
    <property type="match status" value="1"/>
</dbReference>
<evidence type="ECO:0000256" key="4">
    <source>
        <dbReference type="ARBA" id="ARBA00023172"/>
    </source>
</evidence>
<dbReference type="Proteomes" id="UP000824180">
    <property type="component" value="Unassembled WGS sequence"/>
</dbReference>
<gene>
    <name evidence="6" type="ORF">H9843_05960</name>
</gene>
<evidence type="ECO:0000313" key="7">
    <source>
        <dbReference type="Proteomes" id="UP000824180"/>
    </source>
</evidence>
<dbReference type="Pfam" id="PF00589">
    <property type="entry name" value="Phage_integrase"/>
    <property type="match status" value="1"/>
</dbReference>
<dbReference type="InterPro" id="IPR028259">
    <property type="entry name" value="AP2-like_int_N"/>
</dbReference>
<dbReference type="GO" id="GO:0003677">
    <property type="term" value="F:DNA binding"/>
    <property type="evidence" value="ECO:0007669"/>
    <property type="project" value="UniProtKB-KW"/>
</dbReference>
<protein>
    <submittedName>
        <fullName evidence="6">Site-specific integrase</fullName>
    </submittedName>
</protein>
<dbReference type="PANTHER" id="PTHR30349:SF64">
    <property type="entry name" value="PROPHAGE INTEGRASE INTD-RELATED"/>
    <property type="match status" value="1"/>
</dbReference>
<dbReference type="InterPro" id="IPR004107">
    <property type="entry name" value="Integrase_SAM-like_N"/>
</dbReference>
<evidence type="ECO:0000256" key="3">
    <source>
        <dbReference type="ARBA" id="ARBA00023125"/>
    </source>
</evidence>
<dbReference type="Gene3D" id="1.10.150.130">
    <property type="match status" value="1"/>
</dbReference>
<reference evidence="6" key="2">
    <citation type="submission" date="2021-04" db="EMBL/GenBank/DDBJ databases">
        <authorList>
            <person name="Gilroy R."/>
        </authorList>
    </citation>
    <scope>NUCLEOTIDE SEQUENCE</scope>
    <source>
        <strain evidence="6">876</strain>
    </source>
</reference>
<comment type="similarity">
    <text evidence="1">Belongs to the 'phage' integrase family.</text>
</comment>
<evidence type="ECO:0000256" key="2">
    <source>
        <dbReference type="ARBA" id="ARBA00022908"/>
    </source>
</evidence>
<keyword evidence="4" id="KW-0233">DNA recombination</keyword>
<dbReference type="InterPro" id="IPR050090">
    <property type="entry name" value="Tyrosine_recombinase_XerCD"/>
</dbReference>
<dbReference type="PANTHER" id="PTHR30349">
    <property type="entry name" value="PHAGE INTEGRASE-RELATED"/>
    <property type="match status" value="1"/>
</dbReference>
<dbReference type="InterPro" id="IPR002104">
    <property type="entry name" value="Integrase_catalytic"/>
</dbReference>